<reference evidence="3 4" key="1">
    <citation type="journal article" date="2011" name="Cell">
        <title>Insight into structure and assembly of the nuclear pore complex by utilizing the genome of a eukaryotic thermophile.</title>
        <authorList>
            <person name="Amlacher S."/>
            <person name="Sarges P."/>
            <person name="Flemming D."/>
            <person name="van Noort V."/>
            <person name="Kunze R."/>
            <person name="Devos D.P."/>
            <person name="Arumugam M."/>
            <person name="Bork P."/>
            <person name="Hurt E."/>
        </authorList>
    </citation>
    <scope>NUCLEOTIDE SEQUENCE [LARGE SCALE GENOMIC DNA]</scope>
    <source>
        <strain evidence="4">DSM 1495 / CBS 144.50 / IMI 039719</strain>
    </source>
</reference>
<keyword evidence="2" id="KW-0472">Membrane</keyword>
<feature type="transmembrane region" description="Helical" evidence="2">
    <location>
        <begin position="133"/>
        <end position="156"/>
    </location>
</feature>
<sequence>MFWIENNSFKKFKAPADEESRKNAPAACPESGLPDPIMGPASELMEYPAGRRLLAGRHIPPPTPPTTPINSAGSPCSTVLTVLEPVPISEPDLERGATVDLDGVVPGDRFAVDARLVRVQRPTSRVTGRHGRYLAVGVLGALVISAVINFGVSYVQYAQQAPSAVSPDLFRPPMSLVADAGFTAAAQSVLTWVITLPLVNRDILGGRVAPLRLRFWGRQPQGQFRRWFLMLDHYNAHQGSWWCACQQATGCGTRLSFFLGQIVRGLLIGVLGYSILIGPGIATLMAIGTPVGNDYVFPNRWAVIIFKTVWAALLALITVPPLVVMVLVRAGWCVMD</sequence>
<feature type="transmembrane region" description="Helical" evidence="2">
    <location>
        <begin position="308"/>
        <end position="328"/>
    </location>
</feature>
<keyword evidence="2" id="KW-0812">Transmembrane</keyword>
<keyword evidence="4" id="KW-1185">Reference proteome</keyword>
<accession>G0SA05</accession>
<gene>
    <name evidence="3" type="ORF">CTHT_0040550</name>
</gene>
<dbReference type="OMA" id="MFWIENN"/>
<organism evidence="4">
    <name type="scientific">Chaetomium thermophilum (strain DSM 1495 / CBS 144.50 / IMI 039719)</name>
    <name type="common">Thermochaetoides thermophila</name>
    <dbReference type="NCBI Taxonomy" id="759272"/>
    <lineage>
        <taxon>Eukaryota</taxon>
        <taxon>Fungi</taxon>
        <taxon>Dikarya</taxon>
        <taxon>Ascomycota</taxon>
        <taxon>Pezizomycotina</taxon>
        <taxon>Sordariomycetes</taxon>
        <taxon>Sordariomycetidae</taxon>
        <taxon>Sordariales</taxon>
        <taxon>Chaetomiaceae</taxon>
        <taxon>Thermochaetoides</taxon>
    </lineage>
</organism>
<evidence type="ECO:0000256" key="2">
    <source>
        <dbReference type="SAM" id="Phobius"/>
    </source>
</evidence>
<dbReference type="EMBL" id="GL988043">
    <property type="protein sequence ID" value="EGS19577.1"/>
    <property type="molecule type" value="Genomic_DNA"/>
</dbReference>
<evidence type="ECO:0000313" key="3">
    <source>
        <dbReference type="EMBL" id="EGS19577.1"/>
    </source>
</evidence>
<dbReference type="PANTHER" id="PTHR28297:SF1">
    <property type="entry name" value="FUNGAL PROTEIN"/>
    <property type="match status" value="1"/>
</dbReference>
<keyword evidence="2" id="KW-1133">Transmembrane helix</keyword>
<dbReference type="GeneID" id="18258093"/>
<feature type="transmembrane region" description="Helical" evidence="2">
    <location>
        <begin position="266"/>
        <end position="288"/>
    </location>
</feature>
<proteinExistence type="predicted"/>
<dbReference type="eggNOG" id="ENOG502S4IY">
    <property type="taxonomic scope" value="Eukaryota"/>
</dbReference>
<dbReference type="PANTHER" id="PTHR28297">
    <property type="entry name" value="FUNGAL PROTEIN"/>
    <property type="match status" value="1"/>
</dbReference>
<dbReference type="InterPro" id="IPR018852">
    <property type="entry name" value="DUF2456"/>
</dbReference>
<dbReference type="OrthoDB" id="15595at2759"/>
<dbReference type="KEGG" id="cthr:CTHT_0040550"/>
<dbReference type="Pfam" id="PF10445">
    <property type="entry name" value="DUF2456"/>
    <property type="match status" value="1"/>
</dbReference>
<evidence type="ECO:0000256" key="1">
    <source>
        <dbReference type="SAM" id="MobiDB-lite"/>
    </source>
</evidence>
<feature type="region of interest" description="Disordered" evidence="1">
    <location>
        <begin position="54"/>
        <end position="73"/>
    </location>
</feature>
<feature type="region of interest" description="Disordered" evidence="1">
    <location>
        <begin position="15"/>
        <end position="42"/>
    </location>
</feature>
<protein>
    <submittedName>
        <fullName evidence="3">Uncharacterized protein</fullName>
    </submittedName>
</protein>
<dbReference type="AlphaFoldDB" id="G0SA05"/>
<evidence type="ECO:0000313" key="4">
    <source>
        <dbReference type="Proteomes" id="UP000008066"/>
    </source>
</evidence>
<feature type="transmembrane region" description="Helical" evidence="2">
    <location>
        <begin position="176"/>
        <end position="199"/>
    </location>
</feature>
<name>G0SA05_CHATD</name>
<dbReference type="HOGENOM" id="CLU_826395_0_0_1"/>
<dbReference type="RefSeq" id="XP_006694462.1">
    <property type="nucleotide sequence ID" value="XM_006694399.1"/>
</dbReference>
<dbReference type="Proteomes" id="UP000008066">
    <property type="component" value="Unassembled WGS sequence"/>
</dbReference>